<evidence type="ECO:0000313" key="2">
    <source>
        <dbReference type="EMBL" id="QJA55534.1"/>
    </source>
</evidence>
<sequence>MEDTFYELEKEYEFDKYVWLRESLDSDKIICKLEIVEIIDKNIFLVDRILLSGERIDSILVDSSGKNKRGYINGCKTY</sequence>
<evidence type="ECO:0000313" key="3">
    <source>
        <dbReference type="EMBL" id="QJA79262.1"/>
    </source>
</evidence>
<name>A0A6H1ZLL7_9ZZZZ</name>
<dbReference type="EMBL" id="MT144083">
    <property type="protein sequence ID" value="QJA48418.1"/>
    <property type="molecule type" value="Genomic_DNA"/>
</dbReference>
<dbReference type="EMBL" id="MT141164">
    <property type="protein sequence ID" value="QJA55534.1"/>
    <property type="molecule type" value="Genomic_DNA"/>
</dbReference>
<dbReference type="EMBL" id="MT142374">
    <property type="protein sequence ID" value="QJA79262.1"/>
    <property type="molecule type" value="Genomic_DNA"/>
</dbReference>
<dbReference type="AlphaFoldDB" id="A0A6H1ZLL7"/>
<organism evidence="1">
    <name type="scientific">viral metagenome</name>
    <dbReference type="NCBI Taxonomy" id="1070528"/>
    <lineage>
        <taxon>unclassified sequences</taxon>
        <taxon>metagenomes</taxon>
        <taxon>organismal metagenomes</taxon>
    </lineage>
</organism>
<proteinExistence type="predicted"/>
<protein>
    <submittedName>
        <fullName evidence="1">Uncharacterized protein</fullName>
    </submittedName>
</protein>
<evidence type="ECO:0000313" key="1">
    <source>
        <dbReference type="EMBL" id="QJA48418.1"/>
    </source>
</evidence>
<evidence type="ECO:0000313" key="4">
    <source>
        <dbReference type="EMBL" id="QJI00656.1"/>
    </source>
</evidence>
<dbReference type="EMBL" id="MT144867">
    <property type="protein sequence ID" value="QJI00656.1"/>
    <property type="molecule type" value="Genomic_DNA"/>
</dbReference>
<reference evidence="1" key="1">
    <citation type="submission" date="2020-03" db="EMBL/GenBank/DDBJ databases">
        <title>The deep terrestrial virosphere.</title>
        <authorList>
            <person name="Holmfeldt K."/>
            <person name="Nilsson E."/>
            <person name="Simone D."/>
            <person name="Lopez-Fernandez M."/>
            <person name="Wu X."/>
            <person name="de Brujin I."/>
            <person name="Lundin D."/>
            <person name="Andersson A."/>
            <person name="Bertilsson S."/>
            <person name="Dopson M."/>
        </authorList>
    </citation>
    <scope>NUCLEOTIDE SEQUENCE</scope>
    <source>
        <strain evidence="3">MM415A00922</strain>
        <strain evidence="2">MM415B02037</strain>
        <strain evidence="1">TM448A00944</strain>
        <strain evidence="4">TM448B02027</strain>
    </source>
</reference>
<accession>A0A6H1ZLL7</accession>
<gene>
    <name evidence="3" type="ORF">MM415A00922_0013</name>
    <name evidence="2" type="ORF">MM415B02037_0010</name>
    <name evidence="1" type="ORF">TM448A00944_0010</name>
    <name evidence="4" type="ORF">TM448B02027_0001</name>
</gene>